<dbReference type="PANTHER" id="PTHR11468">
    <property type="entry name" value="GLYCOGEN PHOSPHORYLASE"/>
    <property type="match status" value="1"/>
</dbReference>
<comment type="similarity">
    <text evidence="3 10">Belongs to the glycogen phosphorylase family.</text>
</comment>
<dbReference type="GO" id="GO:0030170">
    <property type="term" value="F:pyridoxal phosphate binding"/>
    <property type="evidence" value="ECO:0007669"/>
    <property type="project" value="InterPro"/>
</dbReference>
<dbReference type="InterPro" id="IPR035090">
    <property type="entry name" value="Pyridoxal_P_attach_site"/>
</dbReference>
<dbReference type="InterPro" id="IPR011833">
    <property type="entry name" value="Glycg_phsphrylas"/>
</dbReference>
<feature type="modified residue" description="N6-(pyridoxal phosphate)lysine" evidence="9">
    <location>
        <position position="706"/>
    </location>
</feature>
<dbReference type="InterPro" id="IPR000811">
    <property type="entry name" value="Glyco_trans_35"/>
</dbReference>
<dbReference type="PIRSF" id="PIRSF000460">
    <property type="entry name" value="Pprylas_GlgP"/>
    <property type="match status" value="1"/>
</dbReference>
<keyword evidence="8 10" id="KW-0119">Carbohydrate metabolism</keyword>
<dbReference type="CAZy" id="GT35">
    <property type="family name" value="Glycosyltransferase Family 35"/>
</dbReference>
<dbReference type="PANTHER" id="PTHR11468:SF3">
    <property type="entry name" value="GLYCOGEN PHOSPHORYLASE, LIVER FORM"/>
    <property type="match status" value="1"/>
</dbReference>
<comment type="function">
    <text evidence="10">Allosteric enzyme that catalyzes the rate-limiting step in glycogen catabolism, the phosphorolytic cleavage of glycogen to produce glucose-1-phosphate, and plays a central role in maintaining cellular and organismal glucose homeostasis.</text>
</comment>
<evidence type="ECO:0000256" key="4">
    <source>
        <dbReference type="ARBA" id="ARBA00022533"/>
    </source>
</evidence>
<comment type="cofactor">
    <cofactor evidence="2 10">
        <name>pyridoxal 5'-phosphate</name>
        <dbReference type="ChEBI" id="CHEBI:597326"/>
    </cofactor>
</comment>
<dbReference type="SUPFAM" id="SSF53756">
    <property type="entry name" value="UDP-Glycosyltransferase/glycogen phosphorylase"/>
    <property type="match status" value="1"/>
</dbReference>
<evidence type="ECO:0000256" key="7">
    <source>
        <dbReference type="ARBA" id="ARBA00022898"/>
    </source>
</evidence>
<dbReference type="FunFam" id="3.40.50.2000:FF:000003">
    <property type="entry name" value="Alpha-1,4 glucan phosphorylase"/>
    <property type="match status" value="1"/>
</dbReference>
<reference evidence="11" key="1">
    <citation type="journal article" date="2003" name="J. Eukaryot. Microbiol.">
        <title>Glycogen phosphorylase sequences from the amitochondriate protists, Trichomonas vaginalis, Mastigamoeba balamuthi, Entamoeba histolytica and Giardia intestinalis.</title>
        <authorList>
            <person name="Wu G."/>
            <person name="Muller M."/>
        </authorList>
    </citation>
    <scope>NUCLEOTIDE SEQUENCE</scope>
</reference>
<dbReference type="Pfam" id="PF00343">
    <property type="entry name" value="Phosphorylase"/>
    <property type="match status" value="1"/>
</dbReference>
<name>Q8WQT6_MASBA</name>
<dbReference type="GO" id="GO:0005980">
    <property type="term" value="P:glycogen catabolic process"/>
    <property type="evidence" value="ECO:0007669"/>
    <property type="project" value="TreeGrafter"/>
</dbReference>
<evidence type="ECO:0000256" key="1">
    <source>
        <dbReference type="ARBA" id="ARBA00001275"/>
    </source>
</evidence>
<evidence type="ECO:0000256" key="5">
    <source>
        <dbReference type="ARBA" id="ARBA00022676"/>
    </source>
</evidence>
<evidence type="ECO:0000256" key="2">
    <source>
        <dbReference type="ARBA" id="ARBA00001933"/>
    </source>
</evidence>
<evidence type="ECO:0000256" key="8">
    <source>
        <dbReference type="ARBA" id="ARBA00023277"/>
    </source>
</evidence>
<evidence type="ECO:0000256" key="9">
    <source>
        <dbReference type="PIRSR" id="PIRSR000460-1"/>
    </source>
</evidence>
<keyword evidence="5 10" id="KW-0328">Glycosyltransferase</keyword>
<accession>Q8WQT6</accession>
<dbReference type="EMBL" id="AY050310">
    <property type="protein sequence ID" value="AAL23577.1"/>
    <property type="molecule type" value="mRNA"/>
</dbReference>
<sequence length="861" mass="97993">MHIRRTSSVARLRLSSSGDGPLSPMLQAARRPKLEKLWDLVDEYLHNDTESIMRSMADHFEYTLARNKWNLAPQSLFQAAAYSLRDRMIEWWNDTQEYFYDQDSKRAYYMSIEFLMGRTLTNALISTGLLSPYYEALKEFGENLETIADLEHDAGLGSGGLGRLAACFLDSLATLNYPAWGYGIRYKYGQFKQNIVRGYQVETPDFWLESGNPWEIPRQDIVYKVGMYGSVQYVTRSDGSLAVKWEPGHCVGAVAYDTPIPGFNTKNTLSLRLWSSKPLVDMNPEELKADPWDMLRQNQADEEITSVLYPKADSDSGKELRLKQQYFFSCATLQDIIRRFKKSNRPFAEFPDKVAIQLNDTHPTVSVPELMRILVDEESLPWDQAWAITTKTFGFTNHTVLPEALEKWSVPMFAHLLPRHMQIVFEINHRFLEEVKVKFDCSPEVISRLSIIEESNPQQIRMANLAIVGSHTVNGVARIHSEILQQSVFADWHRLWPGKIINITNGVTPRRWLYCCNPTLSSAVTKQLGGNAWVTDLSLLKDLRSHITQEFLRDVREANKVAKERLRKYVSKLTNGAVDLDTSSLFDTQVKRIHEYKRQLMNILGVIHRYQCLKALTPTERSQQVKRTHIFAGKAAASYQQAKAVIKLINTVADVVNSDPQTKDFLTVVFLPNYSVSLAELIVPATDLSEHISTAGTEASGTSNMKFAMNAGLIIGTLDGANVEIVEACGQENHFIFGATAPEVDKLRAERQSVAIDQRLYNVLISIERGDFGASSNYRWLIDPLWQGNDYYCVAHDFPLYLEAQQCVDADWRTPDVWAHKTVLTMFGMGTFSSDHSIHQYARNIWNIKPARMPTEHITTV</sequence>
<dbReference type="NCBIfam" id="TIGR02093">
    <property type="entry name" value="P_ylase"/>
    <property type="match status" value="1"/>
</dbReference>
<dbReference type="Gene3D" id="3.40.50.2000">
    <property type="entry name" value="Glycogen Phosphorylase B"/>
    <property type="match status" value="2"/>
</dbReference>
<evidence type="ECO:0000256" key="10">
    <source>
        <dbReference type="RuleBase" id="RU000587"/>
    </source>
</evidence>
<dbReference type="FunFam" id="3.40.50.2000:FF:000002">
    <property type="entry name" value="Alpha-1,4 glucan phosphorylase"/>
    <property type="match status" value="1"/>
</dbReference>
<dbReference type="EC" id="2.4.1.1" evidence="10"/>
<evidence type="ECO:0000256" key="3">
    <source>
        <dbReference type="ARBA" id="ARBA00006047"/>
    </source>
</evidence>
<dbReference type="GO" id="GO:0008184">
    <property type="term" value="F:glycogen phosphorylase activity"/>
    <property type="evidence" value="ECO:0007669"/>
    <property type="project" value="InterPro"/>
</dbReference>
<dbReference type="AlphaFoldDB" id="Q8WQT6"/>
<keyword evidence="4" id="KW-0021">Allosteric enzyme</keyword>
<dbReference type="PROSITE" id="PS00102">
    <property type="entry name" value="PHOSPHORYLASE"/>
    <property type="match status" value="1"/>
</dbReference>
<proteinExistence type="evidence at transcript level"/>
<keyword evidence="7 9" id="KW-0663">Pyridoxal phosphate</keyword>
<organism evidence="11">
    <name type="scientific">Mastigamoeba balamuthi</name>
    <name type="common">Phreatamoeba balamuthi</name>
    <dbReference type="NCBI Taxonomy" id="108607"/>
    <lineage>
        <taxon>Eukaryota</taxon>
        <taxon>Amoebozoa</taxon>
        <taxon>Evosea</taxon>
        <taxon>Archamoebae</taxon>
        <taxon>Mastigamoebida</taxon>
        <taxon>Mastigamoebidae</taxon>
        <taxon>Mastigamoeba</taxon>
    </lineage>
</organism>
<keyword evidence="6 10" id="KW-0808">Transferase</keyword>
<dbReference type="CDD" id="cd04300">
    <property type="entry name" value="GT35_Glycogen_Phosphorylase"/>
    <property type="match status" value="1"/>
</dbReference>
<comment type="catalytic activity">
    <reaction evidence="1 10">
        <text>[(1-&gt;4)-alpha-D-glucosyl](n) + phosphate = [(1-&gt;4)-alpha-D-glucosyl](n-1) + alpha-D-glucose 1-phosphate</text>
        <dbReference type="Rhea" id="RHEA:41732"/>
        <dbReference type="Rhea" id="RHEA-COMP:9584"/>
        <dbReference type="Rhea" id="RHEA-COMP:9586"/>
        <dbReference type="ChEBI" id="CHEBI:15444"/>
        <dbReference type="ChEBI" id="CHEBI:43474"/>
        <dbReference type="ChEBI" id="CHEBI:58601"/>
        <dbReference type="EC" id="2.4.1.1"/>
    </reaction>
</comment>
<protein>
    <recommendedName>
        <fullName evidence="10">Alpha-1,4 glucan phosphorylase</fullName>
        <ecNumber evidence="10">2.4.1.1</ecNumber>
    </recommendedName>
</protein>
<evidence type="ECO:0000256" key="6">
    <source>
        <dbReference type="ARBA" id="ARBA00022679"/>
    </source>
</evidence>
<dbReference type="VEuPathDB" id="AmoebaDB:MBAL_003505"/>
<dbReference type="GO" id="GO:0005737">
    <property type="term" value="C:cytoplasm"/>
    <property type="evidence" value="ECO:0007669"/>
    <property type="project" value="TreeGrafter"/>
</dbReference>
<evidence type="ECO:0000313" key="11">
    <source>
        <dbReference type="EMBL" id="AAL23577.1"/>
    </source>
</evidence>